<accession>A0ABR3J478</accession>
<evidence type="ECO:0000313" key="4">
    <source>
        <dbReference type="Proteomes" id="UP001556367"/>
    </source>
</evidence>
<comment type="caution">
    <text evidence="3">The sequence shown here is derived from an EMBL/GenBank/DDBJ whole genome shotgun (WGS) entry which is preliminary data.</text>
</comment>
<gene>
    <name evidence="3" type="ORF">HGRIS_010291</name>
</gene>
<evidence type="ECO:0000256" key="1">
    <source>
        <dbReference type="SAM" id="Phobius"/>
    </source>
</evidence>
<feature type="transmembrane region" description="Helical" evidence="1">
    <location>
        <begin position="159"/>
        <end position="183"/>
    </location>
</feature>
<feature type="transmembrane region" description="Helical" evidence="1">
    <location>
        <begin position="89"/>
        <end position="109"/>
    </location>
</feature>
<dbReference type="EMBL" id="JASNQZ010000012">
    <property type="protein sequence ID" value="KAL0950316.1"/>
    <property type="molecule type" value="Genomic_DNA"/>
</dbReference>
<protein>
    <recommendedName>
        <fullName evidence="2">DUF6533 domain-containing protein</fullName>
    </recommendedName>
</protein>
<evidence type="ECO:0000259" key="2">
    <source>
        <dbReference type="Pfam" id="PF20151"/>
    </source>
</evidence>
<keyword evidence="1" id="KW-0472">Membrane</keyword>
<organism evidence="3 4">
    <name type="scientific">Hohenbuehelia grisea</name>
    <dbReference type="NCBI Taxonomy" id="104357"/>
    <lineage>
        <taxon>Eukaryota</taxon>
        <taxon>Fungi</taxon>
        <taxon>Dikarya</taxon>
        <taxon>Basidiomycota</taxon>
        <taxon>Agaricomycotina</taxon>
        <taxon>Agaricomycetes</taxon>
        <taxon>Agaricomycetidae</taxon>
        <taxon>Agaricales</taxon>
        <taxon>Pleurotineae</taxon>
        <taxon>Pleurotaceae</taxon>
        <taxon>Hohenbuehelia</taxon>
    </lineage>
</organism>
<sequence length="283" mass="31579">MSSVDEALGFQAVNRSSIASLAFLVWDIFITLDEEVHLIWPNRWTYMKFLYFFVRYFALCVQIALLFTGSDISRHFHFSISDCNIWGNFQAASAMVISLGVDWILVLRVDALYCANRGVRFLLASLLLFETICMGLGLGLMAGGTIYDQNCTVLDVPKALIIYGVSTLIVQLILFILSAVRFIAHARSDSSRIPLLSLVVRDGAWAFFLVAAVEVGHGALFEVKNRAFSGVLYCWALTIFSFSGYRILLNLQTLAPEKSRASTQMTTDIELQFASQAQVTHLS</sequence>
<dbReference type="Pfam" id="PF20151">
    <property type="entry name" value="DUF6533"/>
    <property type="match status" value="1"/>
</dbReference>
<feature type="transmembrane region" description="Helical" evidence="1">
    <location>
        <begin position="121"/>
        <end position="147"/>
    </location>
</feature>
<feature type="transmembrane region" description="Helical" evidence="1">
    <location>
        <begin position="204"/>
        <end position="221"/>
    </location>
</feature>
<feature type="transmembrane region" description="Helical" evidence="1">
    <location>
        <begin position="49"/>
        <end position="69"/>
    </location>
</feature>
<reference evidence="4" key="1">
    <citation type="submission" date="2024-06" db="EMBL/GenBank/DDBJ databases">
        <title>Multi-omics analyses provide insights into the biosynthesis of the anticancer antibiotic pleurotin in Hohenbuehelia grisea.</title>
        <authorList>
            <person name="Weaver J.A."/>
            <person name="Alberti F."/>
        </authorList>
    </citation>
    <scope>NUCLEOTIDE SEQUENCE [LARGE SCALE GENOMIC DNA]</scope>
    <source>
        <strain evidence="4">T-177</strain>
    </source>
</reference>
<dbReference type="InterPro" id="IPR045340">
    <property type="entry name" value="DUF6533"/>
</dbReference>
<evidence type="ECO:0000313" key="3">
    <source>
        <dbReference type="EMBL" id="KAL0950316.1"/>
    </source>
</evidence>
<keyword evidence="1" id="KW-1133">Transmembrane helix</keyword>
<keyword evidence="1" id="KW-0812">Transmembrane</keyword>
<feature type="transmembrane region" description="Helical" evidence="1">
    <location>
        <begin position="227"/>
        <end position="248"/>
    </location>
</feature>
<feature type="domain" description="DUF6533" evidence="2">
    <location>
        <begin position="17"/>
        <end position="59"/>
    </location>
</feature>
<keyword evidence="4" id="KW-1185">Reference proteome</keyword>
<dbReference type="Proteomes" id="UP001556367">
    <property type="component" value="Unassembled WGS sequence"/>
</dbReference>
<proteinExistence type="predicted"/>
<name>A0ABR3J478_9AGAR</name>